<accession>A0A2W4UES7</accession>
<organism evidence="4 5">
    <name type="scientific">Leptolyngbya foveolarum</name>
    <dbReference type="NCBI Taxonomy" id="47253"/>
    <lineage>
        <taxon>Bacteria</taxon>
        <taxon>Bacillati</taxon>
        <taxon>Cyanobacteriota</taxon>
        <taxon>Cyanophyceae</taxon>
        <taxon>Leptolyngbyales</taxon>
        <taxon>Leptolyngbyaceae</taxon>
        <taxon>Leptolyngbya group</taxon>
        <taxon>Leptolyngbya</taxon>
    </lineage>
</organism>
<comment type="caution">
    <text evidence="4">The sequence shown here is derived from an EMBL/GenBank/DDBJ whole genome shotgun (WGS) entry which is preliminary data.</text>
</comment>
<dbReference type="GO" id="GO:0016829">
    <property type="term" value="F:lyase activity"/>
    <property type="evidence" value="ECO:0007669"/>
    <property type="project" value="UniProtKB-KW"/>
</dbReference>
<evidence type="ECO:0000256" key="2">
    <source>
        <dbReference type="ARBA" id="ARBA00023239"/>
    </source>
</evidence>
<dbReference type="Pfam" id="PF06206">
    <property type="entry name" value="CpeT"/>
    <property type="match status" value="1"/>
</dbReference>
<dbReference type="Gene3D" id="2.40.128.590">
    <property type="entry name" value="CpcT/CpeT domain"/>
    <property type="match status" value="1"/>
</dbReference>
<dbReference type="PANTHER" id="PTHR35137:SF1">
    <property type="entry name" value="CHROMOPHORE LYASE CRL, CHLOROPLASTIC"/>
    <property type="match status" value="1"/>
</dbReference>
<comment type="function">
    <text evidence="3">Covalently attaches a chromophore to Cys residue(s) of phycobiliproteins.</text>
</comment>
<protein>
    <recommendedName>
        <fullName evidence="3">Chromophore lyase CpcT/CpeT</fullName>
        <ecNumber evidence="3">4.-.-.-</ecNumber>
    </recommendedName>
</protein>
<dbReference type="InterPro" id="IPR038672">
    <property type="entry name" value="CpcT/CpeT_sf"/>
</dbReference>
<gene>
    <name evidence="3" type="primary">cpcT</name>
    <name evidence="4" type="ORF">DCF25_10545</name>
</gene>
<dbReference type="GO" id="GO:0017006">
    <property type="term" value="P:protein-tetrapyrrole linkage"/>
    <property type="evidence" value="ECO:0007669"/>
    <property type="project" value="UniProtKB-UniRule"/>
</dbReference>
<dbReference type="EMBL" id="QBMC01000062">
    <property type="protein sequence ID" value="PZO17877.1"/>
    <property type="molecule type" value="Genomic_DNA"/>
</dbReference>
<reference evidence="4 5" key="2">
    <citation type="submission" date="2018-06" db="EMBL/GenBank/DDBJ databases">
        <title>Metagenomic assembly of (sub)arctic Cyanobacteria and their associated microbiome from non-axenic cultures.</title>
        <authorList>
            <person name="Baurain D."/>
        </authorList>
    </citation>
    <scope>NUCLEOTIDE SEQUENCE [LARGE SCALE GENOMIC DNA]</scope>
    <source>
        <strain evidence="4">ULC129bin1</strain>
    </source>
</reference>
<dbReference type="EC" id="4.-.-.-" evidence="3"/>
<dbReference type="InterPro" id="IPR010404">
    <property type="entry name" value="CpcT/CpeT"/>
</dbReference>
<keyword evidence="2 3" id="KW-0456">Lyase</keyword>
<dbReference type="CDD" id="cd16338">
    <property type="entry name" value="CpcT"/>
    <property type="match status" value="1"/>
</dbReference>
<reference evidence="5" key="1">
    <citation type="submission" date="2018-04" db="EMBL/GenBank/DDBJ databases">
        <authorList>
            <person name="Cornet L."/>
        </authorList>
    </citation>
    <scope>NUCLEOTIDE SEQUENCE [LARGE SCALE GENOMIC DNA]</scope>
</reference>
<comment type="similarity">
    <text evidence="1 3">Belongs to the CpcT/CpeT biliprotein lyase family.</text>
</comment>
<dbReference type="PANTHER" id="PTHR35137">
    <property type="entry name" value="CHROMOPHORE LYASE CRL, CHLOROPLASTIC"/>
    <property type="match status" value="1"/>
</dbReference>
<dbReference type="Proteomes" id="UP000249354">
    <property type="component" value="Unassembled WGS sequence"/>
</dbReference>
<evidence type="ECO:0000313" key="4">
    <source>
        <dbReference type="EMBL" id="PZO17877.1"/>
    </source>
</evidence>
<proteinExistence type="inferred from homology"/>
<evidence type="ECO:0000256" key="3">
    <source>
        <dbReference type="HAMAP-Rule" id="MF_01460"/>
    </source>
</evidence>
<sequence length="202" mass="22803">MTTSPLKTLATYLVGEFENKAQAAADPSWYVHLRLWQRPIPSLSDSDTFTMLLEQASPVSDKPPYRQRVLQLTEQSGQIQGEYFALKNPLQFRGAGTQPALLNAITADDLVSLPNSTAHIQYQSVGAADYRFQSKLPEGKFCSFEYGKQRKYVYLGFDIEKKHSVLELKTYDKGINPDTGQGLWGALMGPFVLLKQDSYRWN</sequence>
<name>A0A2W4UES7_9CYAN</name>
<dbReference type="HAMAP" id="MF_01460">
    <property type="entry name" value="Chrphore_lyase_CpxT"/>
    <property type="match status" value="1"/>
</dbReference>
<dbReference type="AlphaFoldDB" id="A0A2W4UES7"/>
<evidence type="ECO:0000256" key="1">
    <source>
        <dbReference type="ARBA" id="ARBA00008206"/>
    </source>
</evidence>
<evidence type="ECO:0000313" key="5">
    <source>
        <dbReference type="Proteomes" id="UP000249354"/>
    </source>
</evidence>